<name>A0A8J5TN99_HOMAM</name>
<dbReference type="GO" id="GO:0070475">
    <property type="term" value="P:rRNA base methylation"/>
    <property type="evidence" value="ECO:0007669"/>
    <property type="project" value="TreeGrafter"/>
</dbReference>
<evidence type="ECO:0000256" key="2">
    <source>
        <dbReference type="ARBA" id="ARBA00022679"/>
    </source>
</evidence>
<dbReference type="InterPro" id="IPR049560">
    <property type="entry name" value="MeTrfase_RsmB-F_NOP2_cat"/>
</dbReference>
<evidence type="ECO:0000313" key="8">
    <source>
        <dbReference type="EMBL" id="KAG7177990.1"/>
    </source>
</evidence>
<feature type="compositionally biased region" description="Polar residues" evidence="6">
    <location>
        <begin position="30"/>
        <end position="42"/>
    </location>
</feature>
<keyword evidence="2 5" id="KW-0808">Transferase</keyword>
<feature type="non-terminal residue" evidence="8">
    <location>
        <position position="1"/>
    </location>
</feature>
<dbReference type="InterPro" id="IPR001678">
    <property type="entry name" value="MeTrfase_RsmB-F_NOP2_dom"/>
</dbReference>
<evidence type="ECO:0000256" key="3">
    <source>
        <dbReference type="ARBA" id="ARBA00022691"/>
    </source>
</evidence>
<reference evidence="8" key="1">
    <citation type="journal article" date="2021" name="Sci. Adv.">
        <title>The American lobster genome reveals insights on longevity, neural, and immune adaptations.</title>
        <authorList>
            <person name="Polinski J.M."/>
            <person name="Zimin A.V."/>
            <person name="Clark K.F."/>
            <person name="Kohn A.B."/>
            <person name="Sadowski N."/>
            <person name="Timp W."/>
            <person name="Ptitsyn A."/>
            <person name="Khanna P."/>
            <person name="Romanova D.Y."/>
            <person name="Williams P."/>
            <person name="Greenwood S.J."/>
            <person name="Moroz L.L."/>
            <person name="Walt D.R."/>
            <person name="Bodnar A.G."/>
        </authorList>
    </citation>
    <scope>NUCLEOTIDE SEQUENCE</scope>
    <source>
        <strain evidence="8">GMGI-L3</strain>
    </source>
</reference>
<dbReference type="GO" id="GO:0005730">
    <property type="term" value="C:nucleolus"/>
    <property type="evidence" value="ECO:0007669"/>
    <property type="project" value="TreeGrafter"/>
</dbReference>
<sequence>MALEFEKAPQPIVKEDESTTRISQEPRMFQPTTEAQYRPTQSYDPLEIDKILTQSDLKSHVMDLQSELVKEILKLVDGSDDSHVSNDSQKKDIKPSNSLEKAHQEDIEAREEARQARKKAKRARKKAKRARKEAKRAREEAKRTHKEDKQTHKEDKQTCIEDKQTHKEDKQTCKEDKQEHKEANQARKEAKRAGNEAKQKCKEDKQEHKETNQARKEAKRAGNEAKQKCKEDKQEHKEANQARKEANQARKEARQARKKAKLAREEAKWAREAKQTDKDKQTHKEDKQTCKEDKQEHKEAKQEHKEAKQEHKEAKQTGKPREHSRCTLQSKLLNSLLKKAGLTNEELRALASEKKMYLKKQVTRKLVRFLIGVYYYNVRQRYFKKKIRFRWFRELMFNNRLQQNIDWCDWITAARSSAWSHLVRTYNWKKYVEYTKTNPDPRIPEFDGDRRLTQPRLPSPDDTAPPERPIYCMYYGCQGASGMLPVLALAPEKGSSVLDLCAAAGHNTILAGTRELDGKAHTRPPYCNFQAVLGMRESFGYALVDAPSSGTGCVRSFERDDWPQNDIEQVDVCVKLQKVLILDAIDALQVGGYLVYSTTSVLVEENEAVVSYALSERNVMLVPIDLPFGKAGLVTHQDYSISVFLPQRPIVILGVSEARVGAMSSPASEMLRPSTGAQRLPEVRQLMSRKLSGRVCELTRDNFHDILTPFIRAYLNSL</sequence>
<feature type="compositionally biased region" description="Basic and acidic residues" evidence="6">
    <location>
        <begin position="1"/>
        <end position="19"/>
    </location>
</feature>
<dbReference type="Pfam" id="PF01189">
    <property type="entry name" value="Methyltr_RsmB-F"/>
    <property type="match status" value="1"/>
</dbReference>
<proteinExistence type="inferred from homology"/>
<dbReference type="PANTHER" id="PTHR22807:SF30">
    <property type="entry name" value="28S RRNA (CYTOSINE(4447)-C(5))-METHYLTRANSFERASE-RELATED"/>
    <property type="match status" value="1"/>
</dbReference>
<dbReference type="InterPro" id="IPR023267">
    <property type="entry name" value="RCMT"/>
</dbReference>
<dbReference type="InterPro" id="IPR029063">
    <property type="entry name" value="SAM-dependent_MTases_sf"/>
</dbReference>
<keyword evidence="9" id="KW-1185">Reference proteome</keyword>
<evidence type="ECO:0000259" key="7">
    <source>
        <dbReference type="PROSITE" id="PS51686"/>
    </source>
</evidence>
<evidence type="ECO:0000256" key="1">
    <source>
        <dbReference type="ARBA" id="ARBA00022603"/>
    </source>
</evidence>
<dbReference type="AlphaFoldDB" id="A0A8J5TN99"/>
<dbReference type="GO" id="GO:0000470">
    <property type="term" value="P:maturation of LSU-rRNA"/>
    <property type="evidence" value="ECO:0007669"/>
    <property type="project" value="TreeGrafter"/>
</dbReference>
<dbReference type="SUPFAM" id="SSF53335">
    <property type="entry name" value="S-adenosyl-L-methionine-dependent methyltransferases"/>
    <property type="match status" value="1"/>
</dbReference>
<protein>
    <submittedName>
        <fullName evidence="8">28S rRNA (Cytosine-C(5))-methyltransferase-like 2</fullName>
    </submittedName>
</protein>
<dbReference type="CDD" id="cd06503">
    <property type="entry name" value="ATP-synt_Fo_b"/>
    <property type="match status" value="1"/>
</dbReference>
<dbReference type="Gene3D" id="3.40.50.150">
    <property type="entry name" value="Vaccinia Virus protein VP39"/>
    <property type="match status" value="2"/>
</dbReference>
<dbReference type="Proteomes" id="UP000747542">
    <property type="component" value="Unassembled WGS sequence"/>
</dbReference>
<feature type="compositionally biased region" description="Basic and acidic residues" evidence="6">
    <location>
        <begin position="80"/>
        <end position="115"/>
    </location>
</feature>
<keyword evidence="4 5" id="KW-0694">RNA-binding</keyword>
<feature type="region of interest" description="Disordered" evidence="6">
    <location>
        <begin position="1"/>
        <end position="42"/>
    </location>
</feature>
<dbReference type="GO" id="GO:0009383">
    <property type="term" value="F:rRNA (cytosine-C5-)-methyltransferase activity"/>
    <property type="evidence" value="ECO:0007669"/>
    <property type="project" value="TreeGrafter"/>
</dbReference>
<keyword evidence="3 5" id="KW-0949">S-adenosyl-L-methionine</keyword>
<feature type="compositionally biased region" description="Basic and acidic residues" evidence="6">
    <location>
        <begin position="442"/>
        <end position="452"/>
    </location>
</feature>
<feature type="binding site" evidence="5">
    <location>
        <position position="545"/>
    </location>
    <ligand>
        <name>S-adenosyl-L-methionine</name>
        <dbReference type="ChEBI" id="CHEBI:59789"/>
    </ligand>
</feature>
<organism evidence="8 9">
    <name type="scientific">Homarus americanus</name>
    <name type="common">American lobster</name>
    <dbReference type="NCBI Taxonomy" id="6706"/>
    <lineage>
        <taxon>Eukaryota</taxon>
        <taxon>Metazoa</taxon>
        <taxon>Ecdysozoa</taxon>
        <taxon>Arthropoda</taxon>
        <taxon>Crustacea</taxon>
        <taxon>Multicrustacea</taxon>
        <taxon>Malacostraca</taxon>
        <taxon>Eumalacostraca</taxon>
        <taxon>Eucarida</taxon>
        <taxon>Decapoda</taxon>
        <taxon>Pleocyemata</taxon>
        <taxon>Astacidea</taxon>
        <taxon>Nephropoidea</taxon>
        <taxon>Nephropidae</taxon>
        <taxon>Homarus</taxon>
    </lineage>
</organism>
<evidence type="ECO:0000256" key="5">
    <source>
        <dbReference type="PROSITE-ProRule" id="PRU01023"/>
    </source>
</evidence>
<accession>A0A8J5TN99</accession>
<comment type="caution">
    <text evidence="8">The sequence shown here is derived from an EMBL/GenBank/DDBJ whole genome shotgun (WGS) entry which is preliminary data.</text>
</comment>
<evidence type="ECO:0000313" key="9">
    <source>
        <dbReference type="Proteomes" id="UP000747542"/>
    </source>
</evidence>
<dbReference type="PROSITE" id="PS51686">
    <property type="entry name" value="SAM_MT_RSMB_NOP"/>
    <property type="match status" value="1"/>
</dbReference>
<feature type="compositionally biased region" description="Basic and acidic residues" evidence="6">
    <location>
        <begin position="136"/>
        <end position="255"/>
    </location>
</feature>
<dbReference type="PANTHER" id="PTHR22807">
    <property type="entry name" value="NOP2 YEAST -RELATED NOL1/NOP2/FMU SUN DOMAIN-CONTAINING"/>
    <property type="match status" value="1"/>
</dbReference>
<evidence type="ECO:0000256" key="6">
    <source>
        <dbReference type="SAM" id="MobiDB-lite"/>
    </source>
</evidence>
<dbReference type="GO" id="GO:0003723">
    <property type="term" value="F:RNA binding"/>
    <property type="evidence" value="ECO:0007669"/>
    <property type="project" value="UniProtKB-UniRule"/>
</dbReference>
<keyword evidence="1 5" id="KW-0489">Methyltransferase</keyword>
<gene>
    <name evidence="8" type="primary">Nsun-L2</name>
    <name evidence="8" type="ORF">Hamer_G003736</name>
</gene>
<dbReference type="EMBL" id="JAHLQT010000697">
    <property type="protein sequence ID" value="KAG7177990.1"/>
    <property type="molecule type" value="Genomic_DNA"/>
</dbReference>
<comment type="similarity">
    <text evidence="5">Belongs to the class I-like SAM-binding methyltransferase superfamily. RsmB/NOP family.</text>
</comment>
<feature type="region of interest" description="Disordered" evidence="6">
    <location>
        <begin position="442"/>
        <end position="465"/>
    </location>
</feature>
<feature type="domain" description="SAM-dependent MTase RsmB/NOP-type" evidence="7">
    <location>
        <begin position="537"/>
        <end position="651"/>
    </location>
</feature>
<feature type="compositionally biased region" description="Basic residues" evidence="6">
    <location>
        <begin position="116"/>
        <end position="135"/>
    </location>
</feature>
<feature type="binding site" evidence="5">
    <location>
        <position position="537"/>
    </location>
    <ligand>
        <name>S-adenosyl-L-methionine</name>
        <dbReference type="ChEBI" id="CHEBI:59789"/>
    </ligand>
</feature>
<comment type="caution">
    <text evidence="5">Lacks conserved residue(s) required for the propagation of feature annotation.</text>
</comment>
<feature type="compositionally biased region" description="Basic and acidic residues" evidence="6">
    <location>
        <begin position="262"/>
        <end position="325"/>
    </location>
</feature>
<evidence type="ECO:0000256" key="4">
    <source>
        <dbReference type="ARBA" id="ARBA00022884"/>
    </source>
</evidence>
<feature type="region of interest" description="Disordered" evidence="6">
    <location>
        <begin position="77"/>
        <end position="325"/>
    </location>
</feature>